<dbReference type="GO" id="GO:0006355">
    <property type="term" value="P:regulation of DNA-templated transcription"/>
    <property type="evidence" value="ECO:0007669"/>
    <property type="project" value="InterPro"/>
</dbReference>
<keyword evidence="1" id="KW-0805">Transcription regulation</keyword>
<dbReference type="RefSeq" id="WP_025909985.1">
    <property type="nucleotide sequence ID" value="NZ_KQ758689.1"/>
</dbReference>
<evidence type="ECO:0000313" key="8">
    <source>
        <dbReference type="Proteomes" id="UP000053681"/>
    </source>
</evidence>
<dbReference type="Proteomes" id="UP000053681">
    <property type="component" value="Unassembled WGS sequence"/>
</dbReference>
<dbReference type="InterPro" id="IPR001867">
    <property type="entry name" value="OmpR/PhoB-type_DNA-bd"/>
</dbReference>
<keyword evidence="8" id="KW-1185">Reference proteome</keyword>
<accession>A0A0V8JIX8</accession>
<dbReference type="InterPro" id="IPR008984">
    <property type="entry name" value="SMAD_FHA_dom_sf"/>
</dbReference>
<dbReference type="InterPro" id="IPR000253">
    <property type="entry name" value="FHA_dom"/>
</dbReference>
<evidence type="ECO:0000256" key="3">
    <source>
        <dbReference type="ARBA" id="ARBA00023163"/>
    </source>
</evidence>
<dbReference type="Pfam" id="PF00498">
    <property type="entry name" value="FHA"/>
    <property type="match status" value="1"/>
</dbReference>
<evidence type="ECO:0000313" key="7">
    <source>
        <dbReference type="EMBL" id="KSU86624.1"/>
    </source>
</evidence>
<dbReference type="GO" id="GO:0000160">
    <property type="term" value="P:phosphorelay signal transduction system"/>
    <property type="evidence" value="ECO:0007669"/>
    <property type="project" value="InterPro"/>
</dbReference>
<evidence type="ECO:0000259" key="6">
    <source>
        <dbReference type="PROSITE" id="PS51755"/>
    </source>
</evidence>
<feature type="DNA-binding region" description="OmpR/PhoB-type" evidence="4">
    <location>
        <begin position="119"/>
        <end position="220"/>
    </location>
</feature>
<reference evidence="7 8" key="1">
    <citation type="submission" date="2015-11" db="EMBL/GenBank/DDBJ databases">
        <title>Bacillus caseinolyticus sp nov.</title>
        <authorList>
            <person name="Dastager S.G."/>
            <person name="Mawlankar R."/>
        </authorList>
    </citation>
    <scope>NUCLEOTIDE SEQUENCE [LARGE SCALE GENOMIC DNA]</scope>
    <source>
        <strain evidence="7 8">SGD-V-76</strain>
    </source>
</reference>
<dbReference type="CDD" id="cd00060">
    <property type="entry name" value="FHA"/>
    <property type="match status" value="1"/>
</dbReference>
<dbReference type="CDD" id="cd00383">
    <property type="entry name" value="trans_reg_C"/>
    <property type="match status" value="1"/>
</dbReference>
<dbReference type="SMART" id="SM00240">
    <property type="entry name" value="FHA"/>
    <property type="match status" value="1"/>
</dbReference>
<dbReference type="EMBL" id="LNQP01000074">
    <property type="protein sequence ID" value="KSU86624.1"/>
    <property type="molecule type" value="Genomic_DNA"/>
</dbReference>
<keyword evidence="3" id="KW-0804">Transcription</keyword>
<evidence type="ECO:0000256" key="1">
    <source>
        <dbReference type="ARBA" id="ARBA00023015"/>
    </source>
</evidence>
<feature type="domain" description="OmpR/PhoB-type" evidence="6">
    <location>
        <begin position="119"/>
        <end position="220"/>
    </location>
</feature>
<dbReference type="InterPro" id="IPR016032">
    <property type="entry name" value="Sig_transdc_resp-reg_C-effctor"/>
</dbReference>
<dbReference type="SUPFAM" id="SSF49879">
    <property type="entry name" value="SMAD/FHA domain"/>
    <property type="match status" value="1"/>
</dbReference>
<evidence type="ECO:0000259" key="5">
    <source>
        <dbReference type="PROSITE" id="PS50006"/>
    </source>
</evidence>
<feature type="domain" description="FHA" evidence="5">
    <location>
        <begin position="26"/>
        <end position="78"/>
    </location>
</feature>
<dbReference type="GO" id="GO:0003677">
    <property type="term" value="F:DNA binding"/>
    <property type="evidence" value="ECO:0007669"/>
    <property type="project" value="UniProtKB-UniRule"/>
</dbReference>
<name>A0A0V8JIX8_9BACI</name>
<protein>
    <submittedName>
        <fullName evidence="7">Transcriptional regulator</fullName>
    </submittedName>
</protein>
<keyword evidence="2 4" id="KW-0238">DNA-binding</keyword>
<gene>
    <name evidence="7" type="ORF">AS180_17530</name>
</gene>
<dbReference type="Gene3D" id="2.60.200.20">
    <property type="match status" value="1"/>
</dbReference>
<proteinExistence type="predicted"/>
<organism evidence="7 8">
    <name type="scientific">Priestia veravalensis</name>
    <dbReference type="NCBI Taxonomy" id="1414648"/>
    <lineage>
        <taxon>Bacteria</taxon>
        <taxon>Bacillati</taxon>
        <taxon>Bacillota</taxon>
        <taxon>Bacilli</taxon>
        <taxon>Bacillales</taxon>
        <taxon>Bacillaceae</taxon>
        <taxon>Priestia</taxon>
    </lineage>
</organism>
<dbReference type="InterPro" id="IPR036388">
    <property type="entry name" value="WH-like_DNA-bd_sf"/>
</dbReference>
<comment type="caution">
    <text evidence="7">The sequence shown here is derived from an EMBL/GenBank/DDBJ whole genome shotgun (WGS) entry which is preliminary data.</text>
</comment>
<dbReference type="Pfam" id="PF00486">
    <property type="entry name" value="Trans_reg_C"/>
    <property type="match status" value="1"/>
</dbReference>
<evidence type="ECO:0000256" key="2">
    <source>
        <dbReference type="ARBA" id="ARBA00023125"/>
    </source>
</evidence>
<sequence>MNGTLIIQHGAPFVNGTSVPLEQSTVIVGRKGDGWLPDLAFQSAYISRKHFKITTNENNYQLIDLNSKHGTQINGQKLIPAHSYTLQHQDQISIANDTAVLTFISQDMDATLDLGPLLNEIHTSKQYELDPVLQKIRVKGEVYVLSEKEYACLSYLLQQHDTFVSKEMLKKQVWPERVMEKNDVFVNPEELNSLMYRVRKKIGQTLDIQVVRGKGYMLHFK</sequence>
<dbReference type="PROSITE" id="PS50006">
    <property type="entry name" value="FHA_DOMAIN"/>
    <property type="match status" value="1"/>
</dbReference>
<dbReference type="AlphaFoldDB" id="A0A0V8JIX8"/>
<dbReference type="SUPFAM" id="SSF46894">
    <property type="entry name" value="C-terminal effector domain of the bipartite response regulators"/>
    <property type="match status" value="1"/>
</dbReference>
<dbReference type="Gene3D" id="1.10.10.10">
    <property type="entry name" value="Winged helix-like DNA-binding domain superfamily/Winged helix DNA-binding domain"/>
    <property type="match status" value="1"/>
</dbReference>
<dbReference type="PROSITE" id="PS51755">
    <property type="entry name" value="OMPR_PHOB"/>
    <property type="match status" value="1"/>
</dbReference>
<evidence type="ECO:0000256" key="4">
    <source>
        <dbReference type="PROSITE-ProRule" id="PRU01091"/>
    </source>
</evidence>
<dbReference type="PANTHER" id="PTHR23308">
    <property type="entry name" value="NUCLEAR INHIBITOR OF PROTEIN PHOSPHATASE-1"/>
    <property type="match status" value="1"/>
</dbReference>
<dbReference type="InterPro" id="IPR050923">
    <property type="entry name" value="Cell_Proc_Reg/RNA_Proc"/>
</dbReference>
<dbReference type="SMART" id="SM00862">
    <property type="entry name" value="Trans_reg_C"/>
    <property type="match status" value="1"/>
</dbReference>